<evidence type="ECO:0000256" key="5">
    <source>
        <dbReference type="ARBA" id="ARBA00023125"/>
    </source>
</evidence>
<evidence type="ECO:0000256" key="6">
    <source>
        <dbReference type="ARBA" id="ARBA00023157"/>
    </source>
</evidence>
<reference evidence="15 16" key="1">
    <citation type="submission" date="2019-04" db="EMBL/GenBank/DDBJ databases">
        <title>Friends and foes A comparative genomics study of 23 Aspergillus species from section Flavi.</title>
        <authorList>
            <consortium name="DOE Joint Genome Institute"/>
            <person name="Kjaerbolling I."/>
            <person name="Vesth T."/>
            <person name="Frisvad J.C."/>
            <person name="Nybo J.L."/>
            <person name="Theobald S."/>
            <person name="Kildgaard S."/>
            <person name="Isbrandt T."/>
            <person name="Kuo A."/>
            <person name="Sato A."/>
            <person name="Lyhne E.K."/>
            <person name="Kogle M.E."/>
            <person name="Wiebenga A."/>
            <person name="Kun R.S."/>
            <person name="Lubbers R.J."/>
            <person name="Makela M.R."/>
            <person name="Barry K."/>
            <person name="Chovatia M."/>
            <person name="Clum A."/>
            <person name="Daum C."/>
            <person name="Haridas S."/>
            <person name="He G."/>
            <person name="LaButti K."/>
            <person name="Lipzen A."/>
            <person name="Mondo S."/>
            <person name="Riley R."/>
            <person name="Salamov A."/>
            <person name="Simmons B.A."/>
            <person name="Magnuson J.K."/>
            <person name="Henrissat B."/>
            <person name="Mortensen U.H."/>
            <person name="Larsen T.O."/>
            <person name="Devries R.P."/>
            <person name="Grigoriev I.V."/>
            <person name="Machida M."/>
            <person name="Baker S.E."/>
            <person name="Andersen M.R."/>
        </authorList>
    </citation>
    <scope>NUCLEOTIDE SEQUENCE [LARGE SCALE GENOMIC DNA]</scope>
    <source>
        <strain evidence="15 16">CBS 151.66</strain>
    </source>
</reference>
<keyword evidence="16" id="KW-1185">Reference proteome</keyword>
<dbReference type="InterPro" id="IPR050936">
    <property type="entry name" value="AP-1-like"/>
</dbReference>
<keyword evidence="4" id="KW-0805">Transcription regulation</keyword>
<feature type="compositionally biased region" description="Polar residues" evidence="13">
    <location>
        <begin position="318"/>
        <end position="334"/>
    </location>
</feature>
<evidence type="ECO:0000313" key="15">
    <source>
        <dbReference type="EMBL" id="KAB8076422.1"/>
    </source>
</evidence>
<dbReference type="Proteomes" id="UP000326565">
    <property type="component" value="Unassembled WGS sequence"/>
</dbReference>
<dbReference type="SUPFAM" id="SSF111430">
    <property type="entry name" value="YAP1 redox domain"/>
    <property type="match status" value="1"/>
</dbReference>
<feature type="domain" description="BZIP" evidence="14">
    <location>
        <begin position="160"/>
        <end position="217"/>
    </location>
</feature>
<dbReference type="GO" id="GO:0000976">
    <property type="term" value="F:transcription cis-regulatory region binding"/>
    <property type="evidence" value="ECO:0007669"/>
    <property type="project" value="InterPro"/>
</dbReference>
<sequence>MADYNSLYHQGLYLSPDQQDLLLAALSSNQPPQKQENNKQRSQTKTDADSTPGNMSSGSFTMSPGFNHSHHNSGGLGYGDDESPFLDFNPEIDLDFQGSEDLIGDLPGSQPPSEEYEAGDKRKDMSDNENEESGKKRRESDDKTAKKPGRKPLTSEPTSRKAQNRAAQRAFRERKEKHLKDLETKVEELQKASDDTHQENGLLRAQVERLQVELREYRKRLSWLTSGSGLSAMSAIPGAHSSSLYGLNNNDFMFDFPKFGDLPGGHIFNGPLTKSNQNKSKDESSPTTSSDSRVPGVLTRESLNSQVSHGLHSVKAANRTQISNNGISSNTSPRIPSVYNIKQSASSHDTSNSDSPSSSSDSHQSQMLSSNGTSPEPASSSPATKLNENVQNHHHHHHHTCTYNTIDAVRSTSESVSNTPNQHNSNSEQTHGLDLLAQQNGGQFDPVLFGDWREPQDAILSQDFGTFFDDAFPLPDLGSPSHNFNEVVNPQAPKKDLIAEIDNKLDEEMVPGEDKSQMLSCTKIWDRLQSMEKFRNGEIDVDNLCSELRTKARCSEGGVVVNQRDVEDIMGRVK</sequence>
<comment type="similarity">
    <text evidence="9">Belongs to the bZIP family. YAP subfamily.</text>
</comment>
<evidence type="ECO:0000256" key="3">
    <source>
        <dbReference type="ARBA" id="ARBA00022490"/>
    </source>
</evidence>
<feature type="compositionally biased region" description="Low complexity" evidence="13">
    <location>
        <begin position="343"/>
        <end position="383"/>
    </location>
</feature>
<dbReference type="SUPFAM" id="SSF57959">
    <property type="entry name" value="Leucine zipper domain"/>
    <property type="match status" value="1"/>
</dbReference>
<dbReference type="Gene3D" id="1.10.238.100">
    <property type="entry name" value="YAP1 redox domain. Chain B"/>
    <property type="match status" value="1"/>
</dbReference>
<dbReference type="GO" id="GO:0034599">
    <property type="term" value="P:cellular response to oxidative stress"/>
    <property type="evidence" value="ECO:0007669"/>
    <property type="project" value="UniProtKB-ARBA"/>
</dbReference>
<dbReference type="InterPro" id="IPR004827">
    <property type="entry name" value="bZIP"/>
</dbReference>
<feature type="compositionally biased region" description="Basic and acidic residues" evidence="13">
    <location>
        <begin position="118"/>
        <end position="145"/>
    </location>
</feature>
<evidence type="ECO:0000256" key="9">
    <source>
        <dbReference type="ARBA" id="ARBA00038132"/>
    </source>
</evidence>
<dbReference type="EMBL" id="ML732181">
    <property type="protein sequence ID" value="KAB8076422.1"/>
    <property type="molecule type" value="Genomic_DNA"/>
</dbReference>
<keyword evidence="7" id="KW-0804">Transcription</keyword>
<keyword evidence="3" id="KW-0963">Cytoplasm</keyword>
<evidence type="ECO:0000313" key="16">
    <source>
        <dbReference type="Proteomes" id="UP000326565"/>
    </source>
</evidence>
<feature type="compositionally biased region" description="Acidic residues" evidence="13">
    <location>
        <begin position="79"/>
        <end position="94"/>
    </location>
</feature>
<keyword evidence="5" id="KW-0238">DNA-binding</keyword>
<dbReference type="Pfam" id="PF00170">
    <property type="entry name" value="bZIP_1"/>
    <property type="match status" value="1"/>
</dbReference>
<dbReference type="PANTHER" id="PTHR40621">
    <property type="entry name" value="TRANSCRIPTION FACTOR KAPC-RELATED"/>
    <property type="match status" value="1"/>
</dbReference>
<keyword evidence="8" id="KW-0539">Nucleus</keyword>
<gene>
    <name evidence="15" type="ORF">BDV29DRAFT_88199</name>
</gene>
<dbReference type="InterPro" id="IPR023167">
    <property type="entry name" value="Yap1_redox_dom_sf"/>
</dbReference>
<dbReference type="InterPro" id="IPR013910">
    <property type="entry name" value="TF_PAP1"/>
</dbReference>
<evidence type="ECO:0000256" key="7">
    <source>
        <dbReference type="ARBA" id="ARBA00023163"/>
    </source>
</evidence>
<evidence type="ECO:0000256" key="13">
    <source>
        <dbReference type="SAM" id="MobiDB-lite"/>
    </source>
</evidence>
<feature type="region of interest" description="Disordered" evidence="13">
    <location>
        <begin position="316"/>
        <end position="385"/>
    </location>
</feature>
<name>A0A5N5XAS4_9EURO</name>
<dbReference type="PROSITE" id="PS00036">
    <property type="entry name" value="BZIP_BASIC"/>
    <property type="match status" value="1"/>
</dbReference>
<dbReference type="PANTHER" id="PTHR40621:SF6">
    <property type="entry name" value="AP-1-LIKE TRANSCRIPTION FACTOR YAP1-RELATED"/>
    <property type="match status" value="1"/>
</dbReference>
<dbReference type="FunFam" id="1.20.5.170:FF:000067">
    <property type="entry name" value="BZIP transcription factor"/>
    <property type="match status" value="1"/>
</dbReference>
<accession>A0A5N5XAS4</accession>
<dbReference type="OrthoDB" id="5380163at2759"/>
<organism evidence="15 16">
    <name type="scientific">Aspergillus leporis</name>
    <dbReference type="NCBI Taxonomy" id="41062"/>
    <lineage>
        <taxon>Eukaryota</taxon>
        <taxon>Fungi</taxon>
        <taxon>Dikarya</taxon>
        <taxon>Ascomycota</taxon>
        <taxon>Pezizomycotina</taxon>
        <taxon>Eurotiomycetes</taxon>
        <taxon>Eurotiomycetidae</taxon>
        <taxon>Eurotiales</taxon>
        <taxon>Aspergillaceae</taxon>
        <taxon>Aspergillus</taxon>
        <taxon>Aspergillus subgen. Circumdati</taxon>
    </lineage>
</organism>
<dbReference type="InterPro" id="IPR046347">
    <property type="entry name" value="bZIP_sf"/>
</dbReference>
<feature type="compositionally biased region" description="Polar residues" evidence="13">
    <location>
        <begin position="49"/>
        <end position="66"/>
    </location>
</feature>
<evidence type="ECO:0000256" key="2">
    <source>
        <dbReference type="ARBA" id="ARBA00004496"/>
    </source>
</evidence>
<dbReference type="PROSITE" id="PS50217">
    <property type="entry name" value="BZIP"/>
    <property type="match status" value="1"/>
</dbReference>
<feature type="region of interest" description="Disordered" evidence="13">
    <location>
        <begin position="267"/>
        <end position="297"/>
    </location>
</feature>
<evidence type="ECO:0000256" key="12">
    <source>
        <dbReference type="ARBA" id="ARBA00075279"/>
    </source>
</evidence>
<dbReference type="GO" id="GO:0005737">
    <property type="term" value="C:cytoplasm"/>
    <property type="evidence" value="ECO:0007669"/>
    <property type="project" value="UniProtKB-SubCell"/>
</dbReference>
<dbReference type="GO" id="GO:0090575">
    <property type="term" value="C:RNA polymerase II transcription regulator complex"/>
    <property type="evidence" value="ECO:0007669"/>
    <property type="project" value="TreeGrafter"/>
</dbReference>
<evidence type="ECO:0000256" key="10">
    <source>
        <dbReference type="ARBA" id="ARBA00070545"/>
    </source>
</evidence>
<keyword evidence="6" id="KW-1015">Disulfide bond</keyword>
<dbReference type="FunFam" id="1.10.238.100:FF:000001">
    <property type="entry name" value="BZIP transcription factor (AP-1)"/>
    <property type="match status" value="1"/>
</dbReference>
<proteinExistence type="inferred from homology"/>
<evidence type="ECO:0000256" key="1">
    <source>
        <dbReference type="ARBA" id="ARBA00004123"/>
    </source>
</evidence>
<feature type="compositionally biased region" description="Basic and acidic residues" evidence="13">
    <location>
        <begin position="170"/>
        <end position="179"/>
    </location>
</feature>
<evidence type="ECO:0000256" key="4">
    <source>
        <dbReference type="ARBA" id="ARBA00023015"/>
    </source>
</evidence>
<dbReference type="GO" id="GO:0001228">
    <property type="term" value="F:DNA-binding transcription activator activity, RNA polymerase II-specific"/>
    <property type="evidence" value="ECO:0007669"/>
    <property type="project" value="TreeGrafter"/>
</dbReference>
<evidence type="ECO:0000259" key="14">
    <source>
        <dbReference type="PROSITE" id="PS50217"/>
    </source>
</evidence>
<evidence type="ECO:0000256" key="11">
    <source>
        <dbReference type="ARBA" id="ARBA00070650"/>
    </source>
</evidence>
<feature type="compositionally biased region" description="Basic and acidic residues" evidence="13">
    <location>
        <begin position="36"/>
        <end position="48"/>
    </location>
</feature>
<dbReference type="SMART" id="SM00338">
    <property type="entry name" value="BRLZ"/>
    <property type="match status" value="1"/>
</dbReference>
<dbReference type="AlphaFoldDB" id="A0A5N5XAS4"/>
<protein>
    <recommendedName>
        <fullName evidence="10">AP-1-like transcription factor YAP1</fullName>
    </recommendedName>
    <alternativeName>
        <fullName evidence="11">AP-1-like transcription factor yap1</fullName>
    </alternativeName>
    <alternativeName>
        <fullName evidence="12">BZIP domain-containing transcription factor yap1</fullName>
    </alternativeName>
</protein>
<dbReference type="Gene3D" id="1.20.5.170">
    <property type="match status" value="1"/>
</dbReference>
<feature type="region of interest" description="Disordered" evidence="13">
    <location>
        <begin position="23"/>
        <end position="179"/>
    </location>
</feature>
<dbReference type="Pfam" id="PF08601">
    <property type="entry name" value="PAP1"/>
    <property type="match status" value="1"/>
</dbReference>
<dbReference type="CDD" id="cd14688">
    <property type="entry name" value="bZIP_YAP"/>
    <property type="match status" value="1"/>
</dbReference>
<evidence type="ECO:0000256" key="8">
    <source>
        <dbReference type="ARBA" id="ARBA00023242"/>
    </source>
</evidence>
<comment type="subcellular location">
    <subcellularLocation>
        <location evidence="2">Cytoplasm</location>
    </subcellularLocation>
    <subcellularLocation>
        <location evidence="1">Nucleus</location>
    </subcellularLocation>
</comment>